<evidence type="ECO:0000313" key="3">
    <source>
        <dbReference type="Proteomes" id="UP001307889"/>
    </source>
</evidence>
<keyword evidence="1" id="KW-1133">Transmembrane helix</keyword>
<organism evidence="2 3">
    <name type="scientific">Nesidiocoris tenuis</name>
    <dbReference type="NCBI Taxonomy" id="355587"/>
    <lineage>
        <taxon>Eukaryota</taxon>
        <taxon>Metazoa</taxon>
        <taxon>Ecdysozoa</taxon>
        <taxon>Arthropoda</taxon>
        <taxon>Hexapoda</taxon>
        <taxon>Insecta</taxon>
        <taxon>Pterygota</taxon>
        <taxon>Neoptera</taxon>
        <taxon>Paraneoptera</taxon>
        <taxon>Hemiptera</taxon>
        <taxon>Heteroptera</taxon>
        <taxon>Panheteroptera</taxon>
        <taxon>Cimicomorpha</taxon>
        <taxon>Miridae</taxon>
        <taxon>Dicyphina</taxon>
        <taxon>Nesidiocoris</taxon>
    </lineage>
</organism>
<evidence type="ECO:0008006" key="4">
    <source>
        <dbReference type="Google" id="ProtNLM"/>
    </source>
</evidence>
<keyword evidence="1" id="KW-0812">Transmembrane</keyword>
<accession>A0ABN7B4E1</accession>
<dbReference type="Proteomes" id="UP001307889">
    <property type="component" value="Chromosome 8"/>
</dbReference>
<evidence type="ECO:0000256" key="1">
    <source>
        <dbReference type="SAM" id="Phobius"/>
    </source>
</evidence>
<sequence length="223" mass="25441">MFIGRWMEVGRHCILKLAIIMHCVVVRKRRNHFLIIEDLLSLEEFSNISSTWFVLGLVFYVGRVSTIFWANLHCGYYMDLVVTLNFLFSHLAEFLIVLQYCTILCALRIVVSSVNDNLTSPRCQVDLLDEALLLCGTVNDLYGRQIVLVVGQVFAIVLSYSYDFIDLVTCGGPDGKCGEFHFLPCIFEVKYQLFMYQFVNISSALHVLLLIVRCCGSVVSEVR</sequence>
<dbReference type="EMBL" id="AP028916">
    <property type="protein sequence ID" value="BES98026.1"/>
    <property type="molecule type" value="Genomic_DNA"/>
</dbReference>
<protein>
    <recommendedName>
        <fullName evidence="4">Gustatory receptor</fullName>
    </recommendedName>
</protein>
<gene>
    <name evidence="2" type="ORF">NTJ_10841</name>
</gene>
<name>A0ABN7B4E1_9HEMI</name>
<feature type="transmembrane region" description="Helical" evidence="1">
    <location>
        <begin position="52"/>
        <end position="72"/>
    </location>
</feature>
<proteinExistence type="predicted"/>
<feature type="transmembrane region" description="Helical" evidence="1">
    <location>
        <begin position="84"/>
        <end position="111"/>
    </location>
</feature>
<reference evidence="2 3" key="1">
    <citation type="submission" date="2023-09" db="EMBL/GenBank/DDBJ databases">
        <title>Nesidiocoris tenuis whole genome shotgun sequence.</title>
        <authorList>
            <person name="Shibata T."/>
            <person name="Shimoda M."/>
            <person name="Kobayashi T."/>
            <person name="Uehara T."/>
        </authorList>
    </citation>
    <scope>NUCLEOTIDE SEQUENCE [LARGE SCALE GENOMIC DNA]</scope>
    <source>
        <strain evidence="2 3">Japan</strain>
    </source>
</reference>
<feature type="transmembrane region" description="Helical" evidence="1">
    <location>
        <begin position="198"/>
        <end position="219"/>
    </location>
</feature>
<keyword evidence="1" id="KW-0472">Membrane</keyword>
<evidence type="ECO:0000313" key="2">
    <source>
        <dbReference type="EMBL" id="BES98026.1"/>
    </source>
</evidence>
<keyword evidence="3" id="KW-1185">Reference proteome</keyword>